<dbReference type="EMBL" id="JBHSWE010000001">
    <property type="protein sequence ID" value="MFC6673003.1"/>
    <property type="molecule type" value="Genomic_DNA"/>
</dbReference>
<dbReference type="RefSeq" id="WP_379911405.1">
    <property type="nucleotide sequence ID" value="NZ_JBHSWE010000001.1"/>
</dbReference>
<evidence type="ECO:0000256" key="4">
    <source>
        <dbReference type="ARBA" id="ARBA00022692"/>
    </source>
</evidence>
<dbReference type="PANTHER" id="PTHR30561">
    <property type="entry name" value="SMR FAMILY PROTON-DEPENDENT DRUG EFFLUX TRANSPORTER SUGE"/>
    <property type="match status" value="1"/>
</dbReference>
<evidence type="ECO:0000256" key="3">
    <source>
        <dbReference type="ARBA" id="ARBA00022475"/>
    </source>
</evidence>
<evidence type="ECO:0000256" key="9">
    <source>
        <dbReference type="SAM" id="Phobius"/>
    </source>
</evidence>
<comment type="similarity">
    <text evidence="7 8">Belongs to the drug/metabolite transporter (DMT) superfamily. Small multidrug resistance (SMR) (TC 2.A.7.1) family.</text>
</comment>
<evidence type="ECO:0000313" key="11">
    <source>
        <dbReference type="Proteomes" id="UP001596422"/>
    </source>
</evidence>
<dbReference type="SUPFAM" id="SSF103481">
    <property type="entry name" value="Multidrug resistance efflux transporter EmrE"/>
    <property type="match status" value="1"/>
</dbReference>
<feature type="transmembrane region" description="Helical" evidence="9">
    <location>
        <begin position="86"/>
        <end position="104"/>
    </location>
</feature>
<name>A0ABW2A6D4_9GAMM</name>
<protein>
    <submittedName>
        <fullName evidence="10">DMT family transporter</fullName>
    </submittedName>
</protein>
<evidence type="ECO:0000256" key="8">
    <source>
        <dbReference type="RuleBase" id="RU003942"/>
    </source>
</evidence>
<dbReference type="InterPro" id="IPR045324">
    <property type="entry name" value="Small_multidrug_res"/>
</dbReference>
<evidence type="ECO:0000256" key="1">
    <source>
        <dbReference type="ARBA" id="ARBA00004651"/>
    </source>
</evidence>
<dbReference type="InterPro" id="IPR000390">
    <property type="entry name" value="Small_drug/metabolite_transptr"/>
</dbReference>
<keyword evidence="6 9" id="KW-0472">Membrane</keyword>
<dbReference type="Gene3D" id="1.10.3730.20">
    <property type="match status" value="1"/>
</dbReference>
<organism evidence="10 11">
    <name type="scientific">Marinobacterium aestuariivivens</name>
    <dbReference type="NCBI Taxonomy" id="1698799"/>
    <lineage>
        <taxon>Bacteria</taxon>
        <taxon>Pseudomonadati</taxon>
        <taxon>Pseudomonadota</taxon>
        <taxon>Gammaproteobacteria</taxon>
        <taxon>Oceanospirillales</taxon>
        <taxon>Oceanospirillaceae</taxon>
        <taxon>Marinobacterium</taxon>
    </lineage>
</organism>
<comment type="subcellular location">
    <subcellularLocation>
        <location evidence="1 8">Cell membrane</location>
        <topology evidence="1 8">Multi-pass membrane protein</topology>
    </subcellularLocation>
</comment>
<reference evidence="11" key="1">
    <citation type="journal article" date="2019" name="Int. J. Syst. Evol. Microbiol.">
        <title>The Global Catalogue of Microorganisms (GCM) 10K type strain sequencing project: providing services to taxonomists for standard genome sequencing and annotation.</title>
        <authorList>
            <consortium name="The Broad Institute Genomics Platform"/>
            <consortium name="The Broad Institute Genome Sequencing Center for Infectious Disease"/>
            <person name="Wu L."/>
            <person name="Ma J."/>
        </authorList>
    </citation>
    <scope>NUCLEOTIDE SEQUENCE [LARGE SCALE GENOMIC DNA]</scope>
    <source>
        <strain evidence="11">NBRC 111756</strain>
    </source>
</reference>
<feature type="transmembrane region" description="Helical" evidence="9">
    <location>
        <begin position="31"/>
        <end position="52"/>
    </location>
</feature>
<gene>
    <name evidence="10" type="ORF">ACFQDL_25130</name>
</gene>
<comment type="caution">
    <text evidence="10">The sequence shown here is derived from an EMBL/GenBank/DDBJ whole genome shotgun (WGS) entry which is preliminary data.</text>
</comment>
<feature type="transmembrane region" description="Helical" evidence="9">
    <location>
        <begin position="59"/>
        <end position="80"/>
    </location>
</feature>
<evidence type="ECO:0000256" key="2">
    <source>
        <dbReference type="ARBA" id="ARBA00022448"/>
    </source>
</evidence>
<evidence type="ECO:0000313" key="10">
    <source>
        <dbReference type="EMBL" id="MFC6673003.1"/>
    </source>
</evidence>
<evidence type="ECO:0000256" key="5">
    <source>
        <dbReference type="ARBA" id="ARBA00022989"/>
    </source>
</evidence>
<sequence length="109" mass="11656">MTTAWIYLFCAIGLEVAGTLSMKLSDGFTRPLPSLLLFVFYGLSFSLLTLSLKRIDVSIAYAIWAGMGTVLITSAGILWFDEALSTLKALSVVLVVIGVIGLNLESAGH</sequence>
<dbReference type="InterPro" id="IPR037185">
    <property type="entry name" value="EmrE-like"/>
</dbReference>
<keyword evidence="11" id="KW-1185">Reference proteome</keyword>
<keyword evidence="4 8" id="KW-0812">Transmembrane</keyword>
<accession>A0ABW2A6D4</accession>
<dbReference type="Proteomes" id="UP001596422">
    <property type="component" value="Unassembled WGS sequence"/>
</dbReference>
<dbReference type="PANTHER" id="PTHR30561:SF1">
    <property type="entry name" value="MULTIDRUG TRANSPORTER EMRE"/>
    <property type="match status" value="1"/>
</dbReference>
<proteinExistence type="inferred from homology"/>
<keyword evidence="3" id="KW-1003">Cell membrane</keyword>
<keyword evidence="2" id="KW-0813">Transport</keyword>
<dbReference type="Pfam" id="PF00893">
    <property type="entry name" value="Multi_Drug_Res"/>
    <property type="match status" value="1"/>
</dbReference>
<keyword evidence="5 9" id="KW-1133">Transmembrane helix</keyword>
<evidence type="ECO:0000256" key="7">
    <source>
        <dbReference type="ARBA" id="ARBA00038032"/>
    </source>
</evidence>
<evidence type="ECO:0000256" key="6">
    <source>
        <dbReference type="ARBA" id="ARBA00023136"/>
    </source>
</evidence>